<dbReference type="InterPro" id="IPR009319">
    <property type="entry name" value="Phage_A118_VSP1"/>
</dbReference>
<organism evidence="1 2">
    <name type="scientific">Bacillus thuringiensis</name>
    <dbReference type="NCBI Taxonomy" id="1428"/>
    <lineage>
        <taxon>Bacteria</taxon>
        <taxon>Bacillati</taxon>
        <taxon>Bacillota</taxon>
        <taxon>Bacilli</taxon>
        <taxon>Bacillales</taxon>
        <taxon>Bacillaceae</taxon>
        <taxon>Bacillus</taxon>
        <taxon>Bacillus cereus group</taxon>
    </lineage>
</organism>
<evidence type="ECO:0000313" key="1">
    <source>
        <dbReference type="EMBL" id="PGH85776.1"/>
    </source>
</evidence>
<dbReference type="Pfam" id="PF06152">
    <property type="entry name" value="Phage_min_cap2"/>
    <property type="match status" value="1"/>
</dbReference>
<protein>
    <submittedName>
        <fullName evidence="1">Minor capsid protein</fullName>
    </submittedName>
</protein>
<dbReference type="AlphaFoldDB" id="A0A9X7C1Q1"/>
<dbReference type="RefSeq" id="WP_098866525.1">
    <property type="nucleotide sequence ID" value="NZ_NUFN01000007.1"/>
</dbReference>
<sequence length="375" mass="42568">MSLTPEQLSQLSQPVVDLYIAIENELLLNMANAIKQDRELLLTAEDRTEYEHWRIRQLNKIGGLTEQNMKVIAKYANRAPKEVRDMLEAAGDVAIDHIEPTLQEAADIGLLVAQAPLPKTSQSLLGILATYERQAINTLNLTNTTLLHQSQQVYLDVINQTVGKVLAGNITPQQALRQTVVGWGKNGIPALIDKAGRRWGVEGYVNMVTRTTSNHVANEMQDERMREYEVDLCEVSSYPGARPKCFKDQGKIYSLSGAHPKYKPLSSTSYGEPDGLFGINCSHIRYPYIEGLSTRRYFPYEDIEENRRIYKESQQQRSLERQIRKAKQGVRILQAIGDSDGVEEAKRKVSQRQTAMREFIKRTGRTRRPAREQIV</sequence>
<name>A0A9X7C1Q1_BACTU</name>
<dbReference type="Proteomes" id="UP000222944">
    <property type="component" value="Unassembled WGS sequence"/>
</dbReference>
<accession>A0A9X7C1Q1</accession>
<proteinExistence type="predicted"/>
<comment type="caution">
    <text evidence="1">The sequence shown here is derived from an EMBL/GenBank/DDBJ whole genome shotgun (WGS) entry which is preliminary data.</text>
</comment>
<reference evidence="1 2" key="1">
    <citation type="submission" date="2017-09" db="EMBL/GenBank/DDBJ databases">
        <title>Large-scale bioinformatics analysis of Bacillus genomes uncovers conserved roles of natural products in bacterial physiology.</title>
        <authorList>
            <consortium name="Agbiome Team Llc"/>
            <person name="Bleich R.M."/>
            <person name="Grubbs K.J."/>
            <person name="Santa Maria K.C."/>
            <person name="Allen S.E."/>
            <person name="Farag S."/>
            <person name="Shank E.A."/>
            <person name="Bowers A."/>
        </authorList>
    </citation>
    <scope>NUCLEOTIDE SEQUENCE [LARGE SCALE GENOMIC DNA]</scope>
    <source>
        <strain evidence="1 2">AFS058004</strain>
    </source>
</reference>
<dbReference type="EMBL" id="NUFN01000007">
    <property type="protein sequence ID" value="PGH85776.1"/>
    <property type="molecule type" value="Genomic_DNA"/>
</dbReference>
<evidence type="ECO:0000313" key="2">
    <source>
        <dbReference type="Proteomes" id="UP000222944"/>
    </source>
</evidence>
<gene>
    <name evidence="1" type="ORF">CN899_08015</name>
</gene>
<dbReference type="GO" id="GO:0005198">
    <property type="term" value="F:structural molecule activity"/>
    <property type="evidence" value="ECO:0007669"/>
    <property type="project" value="InterPro"/>
</dbReference>